<name>A0ABT4CAE0_9ACTN</name>
<sequence length="409" mass="44603">MRRTHEGGGARRGAVSATRLRWFTGRFITARDLTDEQEYHLERHRLHNRLLHGWGTVCGLAVHPHDRADCAHEWVWVDPGIAIDCRGREIVLPCREAVQWQVDPERTSDEDALAVLCLRYEECLTDPLPAIIGGCDHGTGTEPGRVVERWRLEVHPVGDDPDDPWASLARGDEAGSDTGCGCGEEHGCGGGRDRGCGCGCGTEGDGCLAPTCVLGDCVPIALLSRCRGEAIEVDAERDGLRPAVRRSLPPPPAYLTHVVGTSWEHGRDVAVDDLDDSGGELRVRFDRDLADGEQDRVGVNHHTFLVEIEDSTGARERLPYDPDHPPRVEGRDAVFTVHPDVLTGSGRRGGTRSLVGDTVFVTLLGDLVHDCHGLPVDADFFGSFPSGDGVLGGVLRSWFYVTDRKEARA</sequence>
<keyword evidence="2" id="KW-1185">Reference proteome</keyword>
<reference evidence="1" key="1">
    <citation type="submission" date="2022-08" db="EMBL/GenBank/DDBJ databases">
        <title>Genome sequencing of Nocardioides sp. STR2.</title>
        <authorList>
            <person name="So Y."/>
        </authorList>
    </citation>
    <scope>NUCLEOTIDE SEQUENCE</scope>
    <source>
        <strain evidence="1">STR2</strain>
    </source>
</reference>
<protein>
    <submittedName>
        <fullName evidence="1">Uncharacterized protein</fullName>
    </submittedName>
</protein>
<comment type="caution">
    <text evidence="1">The sequence shown here is derived from an EMBL/GenBank/DDBJ whole genome shotgun (WGS) entry which is preliminary data.</text>
</comment>
<dbReference type="RefSeq" id="WP_268110757.1">
    <property type="nucleotide sequence ID" value="NZ_JAPPUX010000002.1"/>
</dbReference>
<evidence type="ECO:0000313" key="1">
    <source>
        <dbReference type="EMBL" id="MCY4725938.1"/>
    </source>
</evidence>
<dbReference type="EMBL" id="JAPPUX010000002">
    <property type="protein sequence ID" value="MCY4725938.1"/>
    <property type="molecule type" value="Genomic_DNA"/>
</dbReference>
<dbReference type="Proteomes" id="UP001074726">
    <property type="component" value="Unassembled WGS sequence"/>
</dbReference>
<organism evidence="1 2">
    <name type="scientific">Nocardioides pini</name>
    <dbReference type="NCBI Taxonomy" id="2975053"/>
    <lineage>
        <taxon>Bacteria</taxon>
        <taxon>Bacillati</taxon>
        <taxon>Actinomycetota</taxon>
        <taxon>Actinomycetes</taxon>
        <taxon>Propionibacteriales</taxon>
        <taxon>Nocardioidaceae</taxon>
        <taxon>Nocardioides</taxon>
    </lineage>
</organism>
<proteinExistence type="predicted"/>
<accession>A0ABT4CAE0</accession>
<evidence type="ECO:0000313" key="2">
    <source>
        <dbReference type="Proteomes" id="UP001074726"/>
    </source>
</evidence>
<gene>
    <name evidence="1" type="ORF">NYO98_06585</name>
</gene>